<dbReference type="Proteomes" id="UP001210925">
    <property type="component" value="Unassembled WGS sequence"/>
</dbReference>
<dbReference type="InterPro" id="IPR051642">
    <property type="entry name" value="SWI6-like"/>
</dbReference>
<proteinExistence type="predicted"/>
<dbReference type="PANTHER" id="PTHR43828">
    <property type="entry name" value="ASPARAGINASE"/>
    <property type="match status" value="1"/>
</dbReference>
<dbReference type="PANTHER" id="PTHR43828:SF3">
    <property type="entry name" value="CHROMO DOMAIN-CONTAINING PROTEIN"/>
    <property type="match status" value="1"/>
</dbReference>
<dbReference type="GO" id="GO:0000981">
    <property type="term" value="F:DNA-binding transcription factor activity, RNA polymerase II-specific"/>
    <property type="evidence" value="ECO:0007669"/>
    <property type="project" value="UniProtKB-ARBA"/>
</dbReference>
<dbReference type="InterPro" id="IPR036887">
    <property type="entry name" value="HTH_APSES_sf"/>
</dbReference>
<gene>
    <name evidence="5" type="ORF">HK103_000793</name>
</gene>
<dbReference type="Pfam" id="PF04383">
    <property type="entry name" value="KilA-N"/>
    <property type="match status" value="1"/>
</dbReference>
<keyword evidence="2" id="KW-0040">ANK repeat</keyword>
<feature type="compositionally biased region" description="Polar residues" evidence="3">
    <location>
        <begin position="36"/>
        <end position="50"/>
    </location>
</feature>
<dbReference type="EMBL" id="JADGKB010000115">
    <property type="protein sequence ID" value="KAJ3253247.1"/>
    <property type="molecule type" value="Genomic_DNA"/>
</dbReference>
<evidence type="ECO:0000256" key="1">
    <source>
        <dbReference type="ARBA" id="ARBA00022737"/>
    </source>
</evidence>
<dbReference type="Gene3D" id="3.10.260.10">
    <property type="entry name" value="Transcription regulator HTH, APSES-type DNA-binding domain"/>
    <property type="match status" value="1"/>
</dbReference>
<evidence type="ECO:0000259" key="4">
    <source>
        <dbReference type="PROSITE" id="PS51299"/>
    </source>
</evidence>
<dbReference type="InterPro" id="IPR018004">
    <property type="entry name" value="KilA/APSES_HTH"/>
</dbReference>
<dbReference type="GO" id="GO:0033309">
    <property type="term" value="C:SBF transcription complex"/>
    <property type="evidence" value="ECO:0007669"/>
    <property type="project" value="TreeGrafter"/>
</dbReference>
<dbReference type="GO" id="GO:0030907">
    <property type="term" value="C:MBF transcription complex"/>
    <property type="evidence" value="ECO:0007669"/>
    <property type="project" value="TreeGrafter"/>
</dbReference>
<evidence type="ECO:0000313" key="5">
    <source>
        <dbReference type="EMBL" id="KAJ3253247.1"/>
    </source>
</evidence>
<reference evidence="5" key="1">
    <citation type="submission" date="2020-05" db="EMBL/GenBank/DDBJ databases">
        <title>Phylogenomic resolution of chytrid fungi.</title>
        <authorList>
            <person name="Stajich J.E."/>
            <person name="Amses K."/>
            <person name="Simmons R."/>
            <person name="Seto K."/>
            <person name="Myers J."/>
            <person name="Bonds A."/>
            <person name="Quandt C.A."/>
            <person name="Barry K."/>
            <person name="Liu P."/>
            <person name="Grigoriev I."/>
            <person name="Longcore J.E."/>
            <person name="James T.Y."/>
        </authorList>
    </citation>
    <scope>NUCLEOTIDE SEQUENCE</scope>
    <source>
        <strain evidence="5">PLAUS21</strain>
    </source>
</reference>
<comment type="caution">
    <text evidence="5">The sequence shown here is derived from an EMBL/GenBank/DDBJ whole genome shotgun (WGS) entry which is preliminary data.</text>
</comment>
<dbReference type="SUPFAM" id="SSF54616">
    <property type="entry name" value="DNA-binding domain of Mlu1-box binding protein MBP1"/>
    <property type="match status" value="1"/>
</dbReference>
<sequence length="168" mass="19549">MGKKISKRIEKNIEEKEPVNDQPVPSTVSPVDEQPAPTTDSLVNDQQEPITDTHQEPKPKKYVPGLNTAFVYTTEYSKQKVYELNWQNVPVMRRTSDDYMNASNILQAAKVPKEKRKKIIKKLCSLVPFERIEEGYYKYQGVWVPLKAAKSLAERWNVYEYIKPIFDK</sequence>
<feature type="compositionally biased region" description="Basic and acidic residues" evidence="3">
    <location>
        <begin position="7"/>
        <end position="19"/>
    </location>
</feature>
<protein>
    <recommendedName>
        <fullName evidence="4">HTH APSES-type domain-containing protein</fullName>
    </recommendedName>
</protein>
<dbReference type="PROSITE" id="PS51299">
    <property type="entry name" value="HTH_APSES"/>
    <property type="match status" value="1"/>
</dbReference>
<dbReference type="SMART" id="SM01252">
    <property type="entry name" value="KilA-N"/>
    <property type="match status" value="1"/>
</dbReference>
<dbReference type="GO" id="GO:0003677">
    <property type="term" value="F:DNA binding"/>
    <property type="evidence" value="ECO:0007669"/>
    <property type="project" value="InterPro"/>
</dbReference>
<name>A0AAD5UB46_9FUNG</name>
<dbReference type="InterPro" id="IPR003163">
    <property type="entry name" value="Tscrpt_reg_HTH_APSES-type"/>
</dbReference>
<organism evidence="5 6">
    <name type="scientific">Boothiomyces macroporosus</name>
    <dbReference type="NCBI Taxonomy" id="261099"/>
    <lineage>
        <taxon>Eukaryota</taxon>
        <taxon>Fungi</taxon>
        <taxon>Fungi incertae sedis</taxon>
        <taxon>Chytridiomycota</taxon>
        <taxon>Chytridiomycota incertae sedis</taxon>
        <taxon>Chytridiomycetes</taxon>
        <taxon>Rhizophydiales</taxon>
        <taxon>Terramycetaceae</taxon>
        <taxon>Boothiomyces</taxon>
    </lineage>
</organism>
<feature type="region of interest" description="Disordered" evidence="3">
    <location>
        <begin position="1"/>
        <end position="61"/>
    </location>
</feature>
<evidence type="ECO:0000313" key="6">
    <source>
        <dbReference type="Proteomes" id="UP001210925"/>
    </source>
</evidence>
<evidence type="ECO:0000256" key="3">
    <source>
        <dbReference type="SAM" id="MobiDB-lite"/>
    </source>
</evidence>
<feature type="domain" description="HTH APSES-type" evidence="4">
    <location>
        <begin position="71"/>
        <end position="168"/>
    </location>
</feature>
<keyword evidence="1" id="KW-0677">Repeat</keyword>
<accession>A0AAD5UB46</accession>
<keyword evidence="6" id="KW-1185">Reference proteome</keyword>
<dbReference type="AlphaFoldDB" id="A0AAD5UB46"/>
<evidence type="ECO:0000256" key="2">
    <source>
        <dbReference type="ARBA" id="ARBA00023043"/>
    </source>
</evidence>